<dbReference type="EMBL" id="JANUXW010000001">
    <property type="protein sequence ID" value="MCS4532940.1"/>
    <property type="molecule type" value="Genomic_DNA"/>
</dbReference>
<reference evidence="8" key="2">
    <citation type="journal article" date="2023" name="Curr. Microbiol.">
        <title>Neisseria montereyensis sp. nov., Isolated from Oropharynx of California Sea Lion (Zalophus californianus): Genomic, Phylogenetic, and Phenotypic Study.</title>
        <authorList>
            <person name="Volokhov D.V."/>
            <person name="Zagorodnyaya T.A."/>
            <person name="Furtak V.A."/>
            <person name="Nattanmai G."/>
            <person name="Randall L."/>
            <person name="Jose S."/>
            <person name="Gao Y."/>
            <person name="Gulland F.M."/>
            <person name="Eisenberg T."/>
            <person name="Delmonte P."/>
            <person name="Blom J."/>
            <person name="Mitchell K.K."/>
        </authorList>
    </citation>
    <scope>NUCLEOTIDE SEQUENCE</scope>
    <source>
        <strain evidence="8">CSL10203-ORH2</strain>
    </source>
</reference>
<accession>A0ABT2FAH0</accession>
<dbReference type="PANTHER" id="PTHR33452:SF1">
    <property type="entry name" value="INNER MEMBRANE PROTEIN YPHA-RELATED"/>
    <property type="match status" value="1"/>
</dbReference>
<feature type="transmembrane region" description="Helical" evidence="7">
    <location>
        <begin position="84"/>
        <end position="101"/>
    </location>
</feature>
<reference evidence="8" key="1">
    <citation type="submission" date="2022-08" db="EMBL/GenBank/DDBJ databases">
        <authorList>
            <person name="Volokhov D.V."/>
            <person name="Furtak V.A."/>
            <person name="Zagorodnyaya T.A."/>
        </authorList>
    </citation>
    <scope>NUCLEOTIDE SEQUENCE</scope>
    <source>
        <strain evidence="8">CSL10203-ORH2</strain>
    </source>
</reference>
<evidence type="ECO:0000313" key="8">
    <source>
        <dbReference type="EMBL" id="MCS4532940.1"/>
    </source>
</evidence>
<dbReference type="Pfam" id="PF07681">
    <property type="entry name" value="DoxX"/>
    <property type="match status" value="1"/>
</dbReference>
<evidence type="ECO:0000313" key="9">
    <source>
        <dbReference type="Proteomes" id="UP001166947"/>
    </source>
</evidence>
<dbReference type="InterPro" id="IPR051907">
    <property type="entry name" value="DoxX-like_oxidoreductase"/>
</dbReference>
<evidence type="ECO:0000256" key="2">
    <source>
        <dbReference type="ARBA" id="ARBA00006679"/>
    </source>
</evidence>
<comment type="caution">
    <text evidence="8">The sequence shown here is derived from an EMBL/GenBank/DDBJ whole genome shotgun (WGS) entry which is preliminary data.</text>
</comment>
<dbReference type="Proteomes" id="UP001166947">
    <property type="component" value="Unassembled WGS sequence"/>
</dbReference>
<evidence type="ECO:0000256" key="4">
    <source>
        <dbReference type="ARBA" id="ARBA00022692"/>
    </source>
</evidence>
<keyword evidence="5 7" id="KW-1133">Transmembrane helix</keyword>
<feature type="transmembrane region" description="Helical" evidence="7">
    <location>
        <begin position="17"/>
        <end position="38"/>
    </location>
</feature>
<proteinExistence type="inferred from homology"/>
<dbReference type="InterPro" id="IPR032808">
    <property type="entry name" value="DoxX"/>
</dbReference>
<keyword evidence="9" id="KW-1185">Reference proteome</keyword>
<keyword evidence="6 7" id="KW-0472">Membrane</keyword>
<gene>
    <name evidence="8" type="ORF">NXS09_01315</name>
</gene>
<sequence>MFNPNVFVKKIVTQPQVAALVTLISRALLIYLFLNSGWGKIFKYDAVVQHMVDMGVPGWMLPLVILLEVGGGIAFLFGFQTRLVAFWLAVYSILSGLIFHASPEDAIHLMKNLGLGGGFFFVMVMGPGRWSLDRLIEKE</sequence>
<keyword evidence="4 7" id="KW-0812">Transmembrane</keyword>
<name>A0ABT2FAH0_9NEIS</name>
<comment type="subcellular location">
    <subcellularLocation>
        <location evidence="1">Cell membrane</location>
        <topology evidence="1">Multi-pass membrane protein</topology>
    </subcellularLocation>
</comment>
<evidence type="ECO:0000256" key="5">
    <source>
        <dbReference type="ARBA" id="ARBA00022989"/>
    </source>
</evidence>
<evidence type="ECO:0000256" key="1">
    <source>
        <dbReference type="ARBA" id="ARBA00004651"/>
    </source>
</evidence>
<feature type="transmembrane region" description="Helical" evidence="7">
    <location>
        <begin position="58"/>
        <end position="77"/>
    </location>
</feature>
<keyword evidence="3" id="KW-1003">Cell membrane</keyword>
<feature type="transmembrane region" description="Helical" evidence="7">
    <location>
        <begin position="113"/>
        <end position="132"/>
    </location>
</feature>
<protein>
    <submittedName>
        <fullName evidence="8">DoxX family protein</fullName>
    </submittedName>
</protein>
<organism evidence="8 9">
    <name type="scientific">Neisseria montereyensis</name>
    <dbReference type="NCBI Taxonomy" id="2973938"/>
    <lineage>
        <taxon>Bacteria</taxon>
        <taxon>Pseudomonadati</taxon>
        <taxon>Pseudomonadota</taxon>
        <taxon>Betaproteobacteria</taxon>
        <taxon>Neisseriales</taxon>
        <taxon>Neisseriaceae</taxon>
        <taxon>Neisseria</taxon>
    </lineage>
</organism>
<evidence type="ECO:0000256" key="6">
    <source>
        <dbReference type="ARBA" id="ARBA00023136"/>
    </source>
</evidence>
<comment type="similarity">
    <text evidence="2">Belongs to the DoxX family.</text>
</comment>
<evidence type="ECO:0000256" key="7">
    <source>
        <dbReference type="SAM" id="Phobius"/>
    </source>
</evidence>
<dbReference type="PANTHER" id="PTHR33452">
    <property type="entry name" value="OXIDOREDUCTASE CATD-RELATED"/>
    <property type="match status" value="1"/>
</dbReference>
<dbReference type="RefSeq" id="WP_259290758.1">
    <property type="nucleotide sequence ID" value="NZ_JANUXW010000001.1"/>
</dbReference>
<evidence type="ECO:0000256" key="3">
    <source>
        <dbReference type="ARBA" id="ARBA00022475"/>
    </source>
</evidence>